<feature type="transmembrane region" description="Helical" evidence="1">
    <location>
        <begin position="47"/>
        <end position="69"/>
    </location>
</feature>
<dbReference type="Pfam" id="PF09990">
    <property type="entry name" value="DUF2231"/>
    <property type="match status" value="1"/>
</dbReference>
<dbReference type="STRING" id="1349421.OI18_07370"/>
<comment type="caution">
    <text evidence="4">The sequence shown here is derived from an EMBL/GenBank/DDBJ whole genome shotgun (WGS) entry which is preliminary data.</text>
</comment>
<feature type="transmembrane region" description="Helical" evidence="1">
    <location>
        <begin position="17"/>
        <end position="35"/>
    </location>
</feature>
<dbReference type="InterPro" id="IPR019251">
    <property type="entry name" value="DUF2231_TM"/>
</dbReference>
<sequence>MIVLISIPGILGHLHPVIVHLPIGILLLACLFELISMRPRYEKLQPAVSPMLFMGAMGSVMSCISGYFLSLSGEYDGSLVASHQWAGIATAAVALLYVFLRNKVAIPLRLSVAVIVCGLITFTGHLGGSLTHGSDYLAAGWTDVGGSTVKRAPIPVIEEAAVYADLVQPVLAEKCYNCHGAGKQKGKLRLDQPDFILKGGESGNTILWGKAAESEMISRMLLPVNDDDHMPPREKPQLTAAEVELLKWWINSGNNFTQKVKELPSDEKMKHILLALQSGDNGSTTALAADKIIPEAPVDAADAVAVDKLKKAGVMIVPVERNSNYLSANFVTAANGADSIIALLSPLKKQLVWLKLDNAGITDESLSLIGDFPSLRKLQLSNTAITDKGLSKLQSLPELQSLNLVGTGVTAKGLQVLQQSKTLRSLYLYKSNVKKEDYAGIKKMFPKVDVDSGNYVVPTFMTDTTVVTGKK</sequence>
<dbReference type="InterPro" id="IPR032675">
    <property type="entry name" value="LRR_dom_sf"/>
</dbReference>
<dbReference type="Pfam" id="PF13516">
    <property type="entry name" value="LRR_6"/>
    <property type="match status" value="1"/>
</dbReference>
<dbReference type="GO" id="GO:0009055">
    <property type="term" value="F:electron transfer activity"/>
    <property type="evidence" value="ECO:0007669"/>
    <property type="project" value="InterPro"/>
</dbReference>
<dbReference type="Gene3D" id="3.80.10.10">
    <property type="entry name" value="Ribonuclease Inhibitor"/>
    <property type="match status" value="1"/>
</dbReference>
<evidence type="ECO:0000259" key="3">
    <source>
        <dbReference type="Pfam" id="PF09990"/>
    </source>
</evidence>
<dbReference type="SUPFAM" id="SSF46626">
    <property type="entry name" value="Cytochrome c"/>
    <property type="match status" value="1"/>
</dbReference>
<proteinExistence type="predicted"/>
<protein>
    <submittedName>
        <fullName evidence="4">Uncharacterized protein</fullName>
    </submittedName>
</protein>
<organism evidence="4 5">
    <name type="scientific">Flavihumibacter solisilvae</name>
    <dbReference type="NCBI Taxonomy" id="1349421"/>
    <lineage>
        <taxon>Bacteria</taxon>
        <taxon>Pseudomonadati</taxon>
        <taxon>Bacteroidota</taxon>
        <taxon>Chitinophagia</taxon>
        <taxon>Chitinophagales</taxon>
        <taxon>Chitinophagaceae</taxon>
        <taxon>Flavihumibacter</taxon>
    </lineage>
</organism>
<dbReference type="SUPFAM" id="SSF52047">
    <property type="entry name" value="RNI-like"/>
    <property type="match status" value="1"/>
</dbReference>
<evidence type="ECO:0000259" key="2">
    <source>
        <dbReference type="Pfam" id="PF07635"/>
    </source>
</evidence>
<name>A0A0C1IXF9_9BACT</name>
<dbReference type="InterPro" id="IPR001611">
    <property type="entry name" value="Leu-rich_rpt"/>
</dbReference>
<dbReference type="InterPro" id="IPR011429">
    <property type="entry name" value="Cyt_c_Planctomycete-type"/>
</dbReference>
<dbReference type="RefSeq" id="WP_039138571.1">
    <property type="nucleotide sequence ID" value="NZ_JSVC01000008.1"/>
</dbReference>
<dbReference type="Proteomes" id="UP000031408">
    <property type="component" value="Unassembled WGS sequence"/>
</dbReference>
<dbReference type="Pfam" id="PF07635">
    <property type="entry name" value="PSCyt1"/>
    <property type="match status" value="1"/>
</dbReference>
<dbReference type="AlphaFoldDB" id="A0A0C1IXF9"/>
<dbReference type="EMBL" id="JSVC01000008">
    <property type="protein sequence ID" value="KIC95134.1"/>
    <property type="molecule type" value="Genomic_DNA"/>
</dbReference>
<evidence type="ECO:0000256" key="1">
    <source>
        <dbReference type="SAM" id="Phobius"/>
    </source>
</evidence>
<gene>
    <name evidence="4" type="ORF">OI18_07370</name>
</gene>
<evidence type="ECO:0000313" key="4">
    <source>
        <dbReference type="EMBL" id="KIC95134.1"/>
    </source>
</evidence>
<reference evidence="4 5" key="1">
    <citation type="submission" date="2014-11" db="EMBL/GenBank/DDBJ databases">
        <title>Genome sequence of Flavihumibacter solisilvae 3-3.</title>
        <authorList>
            <person name="Zhou G."/>
            <person name="Li M."/>
            <person name="Wang G."/>
        </authorList>
    </citation>
    <scope>NUCLEOTIDE SEQUENCE [LARGE SCALE GENOMIC DNA]</scope>
    <source>
        <strain evidence="4 5">3-3</strain>
    </source>
</reference>
<keyword evidence="1" id="KW-0812">Transmembrane</keyword>
<dbReference type="GO" id="GO:0020037">
    <property type="term" value="F:heme binding"/>
    <property type="evidence" value="ECO:0007669"/>
    <property type="project" value="InterPro"/>
</dbReference>
<dbReference type="InterPro" id="IPR036909">
    <property type="entry name" value="Cyt_c-like_dom_sf"/>
</dbReference>
<feature type="domain" description="Cytochrome C Planctomycete-type" evidence="2">
    <location>
        <begin position="175"/>
        <end position="234"/>
    </location>
</feature>
<dbReference type="PANTHER" id="PTHR35889">
    <property type="entry name" value="CYCLOINULO-OLIGOSACCHARIDE FRUCTANOTRANSFERASE-RELATED"/>
    <property type="match status" value="1"/>
</dbReference>
<keyword evidence="5" id="KW-1185">Reference proteome</keyword>
<evidence type="ECO:0000313" key="5">
    <source>
        <dbReference type="Proteomes" id="UP000031408"/>
    </source>
</evidence>
<feature type="transmembrane region" description="Helical" evidence="1">
    <location>
        <begin position="81"/>
        <end position="100"/>
    </location>
</feature>
<feature type="transmembrane region" description="Helical" evidence="1">
    <location>
        <begin position="107"/>
        <end position="127"/>
    </location>
</feature>
<keyword evidence="1" id="KW-1133">Transmembrane helix</keyword>
<keyword evidence="1" id="KW-0472">Membrane</keyword>
<feature type="domain" description="DUF2231" evidence="3">
    <location>
        <begin position="14"/>
        <end position="131"/>
    </location>
</feature>
<dbReference type="PANTHER" id="PTHR35889:SF3">
    <property type="entry name" value="F-BOX DOMAIN-CONTAINING PROTEIN"/>
    <property type="match status" value="1"/>
</dbReference>
<accession>A0A0C1IXF9</accession>